<dbReference type="PANTHER" id="PTHR46577:SF1">
    <property type="entry name" value="HTH-TYPE TRANSCRIPTIONAL REGULATORY PROTEIN GABR"/>
    <property type="match status" value="1"/>
</dbReference>
<dbReference type="SUPFAM" id="SSF46785">
    <property type="entry name" value="Winged helix' DNA-binding domain"/>
    <property type="match status" value="1"/>
</dbReference>
<protein>
    <submittedName>
        <fullName evidence="7">PLP-dependent aminotransferase family protein</fullName>
    </submittedName>
</protein>
<dbReference type="Gene3D" id="3.90.1150.10">
    <property type="entry name" value="Aspartate Aminotransferase, domain 1"/>
    <property type="match status" value="1"/>
</dbReference>
<dbReference type="InterPro" id="IPR004839">
    <property type="entry name" value="Aminotransferase_I/II_large"/>
</dbReference>
<accession>A0ABN0XQU0</accession>
<dbReference type="SUPFAM" id="SSF53383">
    <property type="entry name" value="PLP-dependent transferases"/>
    <property type="match status" value="1"/>
</dbReference>
<keyword evidence="3" id="KW-0805">Transcription regulation</keyword>
<comment type="similarity">
    <text evidence="1">In the C-terminal section; belongs to the class-I pyridoxal-phosphate-dependent aminotransferase family.</text>
</comment>
<dbReference type="InterPro" id="IPR036388">
    <property type="entry name" value="WH-like_DNA-bd_sf"/>
</dbReference>
<dbReference type="InterPro" id="IPR015421">
    <property type="entry name" value="PyrdxlP-dep_Trfase_major"/>
</dbReference>
<evidence type="ECO:0000313" key="8">
    <source>
        <dbReference type="Proteomes" id="UP001501822"/>
    </source>
</evidence>
<name>A0ABN0XQU0_9ACTN</name>
<comment type="caution">
    <text evidence="7">The sequence shown here is derived from an EMBL/GenBank/DDBJ whole genome shotgun (WGS) entry which is preliminary data.</text>
</comment>
<dbReference type="InterPro" id="IPR015424">
    <property type="entry name" value="PyrdxlP-dep_Trfase"/>
</dbReference>
<evidence type="ECO:0000256" key="1">
    <source>
        <dbReference type="ARBA" id="ARBA00005384"/>
    </source>
</evidence>
<dbReference type="GO" id="GO:0008483">
    <property type="term" value="F:transaminase activity"/>
    <property type="evidence" value="ECO:0007669"/>
    <property type="project" value="UniProtKB-KW"/>
</dbReference>
<dbReference type="EMBL" id="BAAABM010000069">
    <property type="protein sequence ID" value="GAA0370309.1"/>
    <property type="molecule type" value="Genomic_DNA"/>
</dbReference>
<dbReference type="Pfam" id="PF00155">
    <property type="entry name" value="Aminotran_1_2"/>
    <property type="match status" value="1"/>
</dbReference>
<keyword evidence="7" id="KW-0808">Transferase</keyword>
<dbReference type="SMART" id="SM00345">
    <property type="entry name" value="HTH_GNTR"/>
    <property type="match status" value="1"/>
</dbReference>
<sequence>MSGDVMDDYRRLADAVAAQIASGRLRPGDRLPPQRQFARRHRIAGSTAARVYGELIRRGLAVGEVGRGTFIRAAAPPSEPALAEPARARVDLELNFSVPPEQPALLAQSLDGMLRPDVLAGALAPMGAAGTSAMREAAAAMLSRPGWSPDPGHLRLAGNGRQAIAAALAALAPAGDRVGVEELTYPLVKGIAARLGIRLVPLAMDECGVLPEAIRSAGPLRAVYLQPTLHNPLGVTMPERRRSEIADALRDLGIYAVEDGIYTFLRDDGPAPLAAFAPDHVIVVDSLSKRVAPGLTVGFAVTPEVIGDRVASALRSGGWTAPRFAVEAATRWLTDGTVTALQELKRRDAVARQRLVREHLAEFAVDADPRAFHCWWRLPEPWRADTFVAAAARRGIAVTPGAAFTVVTAQAPNAVRLALSAPPIGTLAAALETLAALAGSAPDDAEIE</sequence>
<feature type="domain" description="HTH gntR-type" evidence="6">
    <location>
        <begin position="6"/>
        <end position="74"/>
    </location>
</feature>
<proteinExistence type="inferred from homology"/>
<dbReference type="PANTHER" id="PTHR46577">
    <property type="entry name" value="HTH-TYPE TRANSCRIPTIONAL REGULATORY PROTEIN GABR"/>
    <property type="match status" value="1"/>
</dbReference>
<evidence type="ECO:0000256" key="5">
    <source>
        <dbReference type="ARBA" id="ARBA00023163"/>
    </source>
</evidence>
<reference evidence="7 8" key="1">
    <citation type="journal article" date="2019" name="Int. J. Syst. Evol. Microbiol.">
        <title>The Global Catalogue of Microorganisms (GCM) 10K type strain sequencing project: providing services to taxonomists for standard genome sequencing and annotation.</title>
        <authorList>
            <consortium name="The Broad Institute Genomics Platform"/>
            <consortium name="The Broad Institute Genome Sequencing Center for Infectious Disease"/>
            <person name="Wu L."/>
            <person name="Ma J."/>
        </authorList>
    </citation>
    <scope>NUCLEOTIDE SEQUENCE [LARGE SCALE GENOMIC DNA]</scope>
    <source>
        <strain evidence="7 8">JCM 3146</strain>
    </source>
</reference>
<keyword evidence="7" id="KW-0032">Aminotransferase</keyword>
<keyword evidence="5" id="KW-0804">Transcription</keyword>
<dbReference type="PROSITE" id="PS50949">
    <property type="entry name" value="HTH_GNTR"/>
    <property type="match status" value="1"/>
</dbReference>
<dbReference type="Proteomes" id="UP001501822">
    <property type="component" value="Unassembled WGS sequence"/>
</dbReference>
<dbReference type="Pfam" id="PF00392">
    <property type="entry name" value="GntR"/>
    <property type="match status" value="1"/>
</dbReference>
<dbReference type="CDD" id="cd07377">
    <property type="entry name" value="WHTH_GntR"/>
    <property type="match status" value="1"/>
</dbReference>
<dbReference type="InterPro" id="IPR000524">
    <property type="entry name" value="Tscrpt_reg_HTH_GntR"/>
</dbReference>
<evidence type="ECO:0000313" key="7">
    <source>
        <dbReference type="EMBL" id="GAA0370309.1"/>
    </source>
</evidence>
<gene>
    <name evidence="7" type="ORF">GCM10010151_70310</name>
</gene>
<dbReference type="InterPro" id="IPR015422">
    <property type="entry name" value="PyrdxlP-dep_Trfase_small"/>
</dbReference>
<keyword evidence="2" id="KW-0663">Pyridoxal phosphate</keyword>
<evidence type="ECO:0000259" key="6">
    <source>
        <dbReference type="PROSITE" id="PS50949"/>
    </source>
</evidence>
<dbReference type="RefSeq" id="WP_252804975.1">
    <property type="nucleotide sequence ID" value="NZ_BAAABM010000069.1"/>
</dbReference>
<dbReference type="Gene3D" id="3.40.640.10">
    <property type="entry name" value="Type I PLP-dependent aspartate aminotransferase-like (Major domain)"/>
    <property type="match status" value="1"/>
</dbReference>
<organism evidence="7 8">
    <name type="scientific">Actinoallomurus spadix</name>
    <dbReference type="NCBI Taxonomy" id="79912"/>
    <lineage>
        <taxon>Bacteria</taxon>
        <taxon>Bacillati</taxon>
        <taxon>Actinomycetota</taxon>
        <taxon>Actinomycetes</taxon>
        <taxon>Streptosporangiales</taxon>
        <taxon>Thermomonosporaceae</taxon>
        <taxon>Actinoallomurus</taxon>
    </lineage>
</organism>
<dbReference type="Gene3D" id="1.10.10.10">
    <property type="entry name" value="Winged helix-like DNA-binding domain superfamily/Winged helix DNA-binding domain"/>
    <property type="match status" value="1"/>
</dbReference>
<dbReference type="InterPro" id="IPR036390">
    <property type="entry name" value="WH_DNA-bd_sf"/>
</dbReference>
<keyword evidence="8" id="KW-1185">Reference proteome</keyword>
<dbReference type="CDD" id="cd00609">
    <property type="entry name" value="AAT_like"/>
    <property type="match status" value="1"/>
</dbReference>
<dbReference type="InterPro" id="IPR051446">
    <property type="entry name" value="HTH_trans_reg/aminotransferase"/>
</dbReference>
<keyword evidence="4" id="KW-0238">DNA-binding</keyword>
<evidence type="ECO:0000256" key="4">
    <source>
        <dbReference type="ARBA" id="ARBA00023125"/>
    </source>
</evidence>
<evidence type="ECO:0000256" key="2">
    <source>
        <dbReference type="ARBA" id="ARBA00022898"/>
    </source>
</evidence>
<evidence type="ECO:0000256" key="3">
    <source>
        <dbReference type="ARBA" id="ARBA00023015"/>
    </source>
</evidence>